<dbReference type="GO" id="GO:0003682">
    <property type="term" value="F:chromatin binding"/>
    <property type="evidence" value="ECO:0007669"/>
    <property type="project" value="TreeGrafter"/>
</dbReference>
<accession>A0AAD9FNA2</accession>
<dbReference type="GO" id="GO:0006368">
    <property type="term" value="P:transcription elongation by RNA polymerase II"/>
    <property type="evidence" value="ECO:0007669"/>
    <property type="project" value="TreeGrafter"/>
</dbReference>
<dbReference type="PRINTS" id="PR00503">
    <property type="entry name" value="BROMODOMAIN"/>
</dbReference>
<feature type="domain" description="Bromo" evidence="10">
    <location>
        <begin position="297"/>
        <end position="367"/>
    </location>
</feature>
<feature type="region of interest" description="Disordered" evidence="9">
    <location>
        <begin position="399"/>
        <end position="471"/>
    </location>
</feature>
<evidence type="ECO:0000256" key="9">
    <source>
        <dbReference type="SAM" id="MobiDB-lite"/>
    </source>
</evidence>
<evidence type="ECO:0000256" key="4">
    <source>
        <dbReference type="ARBA" id="ARBA00023015"/>
    </source>
</evidence>
<dbReference type="AlphaFoldDB" id="A0AAD9FNA2"/>
<evidence type="ECO:0000259" key="10">
    <source>
        <dbReference type="PROSITE" id="PS50014"/>
    </source>
</evidence>
<gene>
    <name evidence="11" type="ORF">DB88DRAFT_541230</name>
</gene>
<comment type="subcellular location">
    <subcellularLocation>
        <location evidence="1">Nucleus</location>
    </subcellularLocation>
</comment>
<evidence type="ECO:0000256" key="6">
    <source>
        <dbReference type="ARBA" id="ARBA00023163"/>
    </source>
</evidence>
<feature type="region of interest" description="Disordered" evidence="9">
    <location>
        <begin position="202"/>
        <end position="271"/>
    </location>
</feature>
<dbReference type="InterPro" id="IPR018359">
    <property type="entry name" value="Bromodomain_CS"/>
</dbReference>
<evidence type="ECO:0000256" key="7">
    <source>
        <dbReference type="ARBA" id="ARBA00023242"/>
    </source>
</evidence>
<reference evidence="11" key="1">
    <citation type="submission" date="2023-02" db="EMBL/GenBank/DDBJ databases">
        <title>Identification and recombinant expression of a fungal hydrolase from Papiliotrema laurentii that hydrolyzes apple cutin and clears colloidal polyester polyurethane.</title>
        <authorList>
            <consortium name="DOE Joint Genome Institute"/>
            <person name="Roman V.A."/>
            <person name="Bojanowski C."/>
            <person name="Crable B.R."/>
            <person name="Wagner D.N."/>
            <person name="Hung C.S."/>
            <person name="Nadeau L.J."/>
            <person name="Schratz L."/>
            <person name="Haridas S."/>
            <person name="Pangilinan J."/>
            <person name="Lipzen A."/>
            <person name="Na H."/>
            <person name="Yan M."/>
            <person name="Ng V."/>
            <person name="Grigoriev I.V."/>
            <person name="Spatafora J.W."/>
            <person name="Barlow D."/>
            <person name="Biffinger J."/>
            <person name="Kelley-Loughnane N."/>
            <person name="Varaljay V.A."/>
            <person name="Crookes-Goodson W.J."/>
        </authorList>
    </citation>
    <scope>NUCLEOTIDE SEQUENCE</scope>
    <source>
        <strain evidence="11">5307AH</strain>
    </source>
</reference>
<evidence type="ECO:0000256" key="1">
    <source>
        <dbReference type="ARBA" id="ARBA00004123"/>
    </source>
</evidence>
<dbReference type="PANTHER" id="PTHR16062:SF21">
    <property type="entry name" value="CHROMATIN STRUCTURE-REMODELING COMPLEX SUBUNIT RSC1-RELATED"/>
    <property type="match status" value="1"/>
</dbReference>
<sequence length="737" mass="79740">MASVNPAKLKEETATPAATESPEKAPGSADGQGEEETADATTTKVRKRRLDVNPNLIISDGRSKRRKSPTPEHVPAAGKAEEAEDGIHDPKDPARAQQLGYMIYGKIMAAKASDGESLSEPFVELPNKKMFPDYYETIKVPMSLNMVKAKLDSKAYENLRGVERDLGQIFNNAKRYNVKESAIFQYAKKLHKMVRTFYAEHTQPGRSVAPDSDDEDHKPPARQTQPPSSSVPPVSAPMQAESSHDGDDDARAGSIDPETGGHRGRKRGSYMKEGPTVYKLVKPILKVIKEARAKDGSGREIAGIFLELPDRKLFADYYKTIQHPISLKEIEERMIARSYTTWQEFFDDVTLMVRNAQTYNEDDSEVFRDAAQIQDILESHRPAIQERLARAPTDKFKVKPAVATPGRPMESPLYPPRPHPTQTPSPAPYPQVPMTGTTPSGMPSYPGIPPSTSRDSGSMSRPSTSHDGGFLPALPKGVVTAEIVASLDRYPQYEQAAWASSLPPVGVQVYRQYLAANEAKKRGPVAPSTPSPYPHAAQASPSIQMPAALPTSTLADLPSTARANGATNLPDRLAPPLPVIKYLDFAFSTAGAADRSSAIRLHNMRGVVTHAVVLGSETSELELTAYIADPPKSPTGSTDPTSTVEVLESIPEVSLRVNGNVGSLPKFIHHLGSTEAGGAGARLDGTAELAPGSGKRPNGMRWTISVPPSRAETKIEVVATKPGALAETSAIFVSRQY</sequence>
<keyword evidence="3" id="KW-0156">Chromatin regulator</keyword>
<evidence type="ECO:0000313" key="11">
    <source>
        <dbReference type="EMBL" id="KAK1923039.1"/>
    </source>
</evidence>
<dbReference type="PROSITE" id="PS00633">
    <property type="entry name" value="BROMODOMAIN_1"/>
    <property type="match status" value="2"/>
</dbReference>
<dbReference type="GO" id="GO:0006338">
    <property type="term" value="P:chromatin remodeling"/>
    <property type="evidence" value="ECO:0007669"/>
    <property type="project" value="InterPro"/>
</dbReference>
<evidence type="ECO:0000256" key="5">
    <source>
        <dbReference type="ARBA" id="ARBA00023117"/>
    </source>
</evidence>
<feature type="compositionally biased region" description="Polar residues" evidence="9">
    <location>
        <begin position="450"/>
        <end position="466"/>
    </location>
</feature>
<evidence type="ECO:0000256" key="8">
    <source>
        <dbReference type="PROSITE-ProRule" id="PRU00035"/>
    </source>
</evidence>
<evidence type="ECO:0000256" key="3">
    <source>
        <dbReference type="ARBA" id="ARBA00022853"/>
    </source>
</evidence>
<comment type="caution">
    <text evidence="11">The sequence shown here is derived from an EMBL/GenBank/DDBJ whole genome shotgun (WGS) entry which is preliminary data.</text>
</comment>
<feature type="compositionally biased region" description="Basic and acidic residues" evidence="9">
    <location>
        <begin position="79"/>
        <end position="93"/>
    </location>
</feature>
<dbReference type="InterPro" id="IPR001487">
    <property type="entry name" value="Bromodomain"/>
</dbReference>
<dbReference type="EMBL" id="JAODAN010000007">
    <property type="protein sequence ID" value="KAK1923039.1"/>
    <property type="molecule type" value="Genomic_DNA"/>
</dbReference>
<keyword evidence="2" id="KW-0677">Repeat</keyword>
<protein>
    <submittedName>
        <fullName evidence="11">Bromodomain-containing protein</fullName>
    </submittedName>
</protein>
<dbReference type="SUPFAM" id="SSF47370">
    <property type="entry name" value="Bromodomain"/>
    <property type="match status" value="2"/>
</dbReference>
<dbReference type="SMART" id="SM00297">
    <property type="entry name" value="BROMO"/>
    <property type="match status" value="2"/>
</dbReference>
<keyword evidence="7" id="KW-0539">Nucleus</keyword>
<keyword evidence="4" id="KW-0805">Transcription regulation</keyword>
<dbReference type="Pfam" id="PF00439">
    <property type="entry name" value="Bromodomain"/>
    <property type="match status" value="2"/>
</dbReference>
<feature type="region of interest" description="Disordered" evidence="9">
    <location>
        <begin position="1"/>
        <end position="93"/>
    </location>
</feature>
<dbReference type="InterPro" id="IPR037382">
    <property type="entry name" value="Rsc/polybromo"/>
</dbReference>
<dbReference type="InterPro" id="IPR036427">
    <property type="entry name" value="Bromodomain-like_sf"/>
</dbReference>
<dbReference type="CDD" id="cd04369">
    <property type="entry name" value="Bromodomain"/>
    <property type="match status" value="1"/>
</dbReference>
<dbReference type="GO" id="GO:0016586">
    <property type="term" value="C:RSC-type complex"/>
    <property type="evidence" value="ECO:0007669"/>
    <property type="project" value="InterPro"/>
</dbReference>
<keyword evidence="5 8" id="KW-0103">Bromodomain</keyword>
<feature type="compositionally biased region" description="Basic and acidic residues" evidence="9">
    <location>
        <begin position="242"/>
        <end position="251"/>
    </location>
</feature>
<feature type="domain" description="Bromo" evidence="10">
    <location>
        <begin position="114"/>
        <end position="184"/>
    </location>
</feature>
<keyword evidence="12" id="KW-1185">Reference proteome</keyword>
<dbReference type="Proteomes" id="UP001182556">
    <property type="component" value="Unassembled WGS sequence"/>
</dbReference>
<feature type="compositionally biased region" description="Pro residues" evidence="9">
    <location>
        <begin position="413"/>
        <end position="431"/>
    </location>
</feature>
<proteinExistence type="predicted"/>
<dbReference type="PROSITE" id="PS50014">
    <property type="entry name" value="BROMODOMAIN_2"/>
    <property type="match status" value="2"/>
</dbReference>
<keyword evidence="6" id="KW-0804">Transcription</keyword>
<dbReference type="Gene3D" id="1.20.920.10">
    <property type="entry name" value="Bromodomain-like"/>
    <property type="match status" value="2"/>
</dbReference>
<evidence type="ECO:0000313" key="12">
    <source>
        <dbReference type="Proteomes" id="UP001182556"/>
    </source>
</evidence>
<evidence type="ECO:0000256" key="2">
    <source>
        <dbReference type="ARBA" id="ARBA00022737"/>
    </source>
</evidence>
<dbReference type="PANTHER" id="PTHR16062">
    <property type="entry name" value="SWI/SNF-RELATED"/>
    <property type="match status" value="1"/>
</dbReference>
<name>A0AAD9FNA2_PAPLA</name>
<organism evidence="11 12">
    <name type="scientific">Papiliotrema laurentii</name>
    <name type="common">Cryptococcus laurentii</name>
    <dbReference type="NCBI Taxonomy" id="5418"/>
    <lineage>
        <taxon>Eukaryota</taxon>
        <taxon>Fungi</taxon>
        <taxon>Dikarya</taxon>
        <taxon>Basidiomycota</taxon>
        <taxon>Agaricomycotina</taxon>
        <taxon>Tremellomycetes</taxon>
        <taxon>Tremellales</taxon>
        <taxon>Rhynchogastremaceae</taxon>
        <taxon>Papiliotrema</taxon>
    </lineage>
</organism>